<dbReference type="GO" id="GO:0000463">
    <property type="term" value="P:maturation of LSU-rRNA from tricistronic rRNA transcript (SSU-rRNA, 5.8S rRNA, LSU-rRNA)"/>
    <property type="evidence" value="ECO:0007669"/>
    <property type="project" value="TreeGrafter"/>
</dbReference>
<organism evidence="10 11">
    <name type="scientific">Ostreococcus lucimarinus (strain CCE9901)</name>
    <dbReference type="NCBI Taxonomy" id="436017"/>
    <lineage>
        <taxon>Eukaryota</taxon>
        <taxon>Viridiplantae</taxon>
        <taxon>Chlorophyta</taxon>
        <taxon>Mamiellophyceae</taxon>
        <taxon>Mamiellales</taxon>
        <taxon>Bathycoccaceae</taxon>
        <taxon>Ostreococcus</taxon>
    </lineage>
</organism>
<comment type="similarity">
    <text evidence="6">Belongs to the BCD1 family.</text>
</comment>
<dbReference type="GO" id="GO:0048254">
    <property type="term" value="P:snoRNA localization"/>
    <property type="evidence" value="ECO:0007669"/>
    <property type="project" value="TreeGrafter"/>
</dbReference>
<evidence type="ECO:0000256" key="2">
    <source>
        <dbReference type="ARBA" id="ARBA00022723"/>
    </source>
</evidence>
<keyword evidence="4" id="KW-0862">Zinc</keyword>
<dbReference type="SUPFAM" id="SSF144232">
    <property type="entry name" value="HIT/MYND zinc finger-like"/>
    <property type="match status" value="1"/>
</dbReference>
<evidence type="ECO:0000256" key="3">
    <source>
        <dbReference type="ARBA" id="ARBA00022771"/>
    </source>
</evidence>
<evidence type="ECO:0000313" key="10">
    <source>
        <dbReference type="EMBL" id="ABO95554.1"/>
    </source>
</evidence>
<dbReference type="Gramene" id="ABO95554">
    <property type="protein sequence ID" value="ABO95554"/>
    <property type="gene ID" value="OSTLU_87022"/>
</dbReference>
<evidence type="ECO:0000256" key="4">
    <source>
        <dbReference type="ARBA" id="ARBA00022833"/>
    </source>
</evidence>
<evidence type="ECO:0000256" key="7">
    <source>
        <dbReference type="PROSITE-ProRule" id="PRU00453"/>
    </source>
</evidence>
<dbReference type="Pfam" id="PF25790">
    <property type="entry name" value="BCD1"/>
    <property type="match status" value="1"/>
</dbReference>
<evidence type="ECO:0000256" key="8">
    <source>
        <dbReference type="SAM" id="MobiDB-lite"/>
    </source>
</evidence>
<dbReference type="HOGENOM" id="CLU_025524_2_0_1"/>
<evidence type="ECO:0000256" key="5">
    <source>
        <dbReference type="ARBA" id="ARBA00049598"/>
    </source>
</evidence>
<protein>
    <recommendedName>
        <fullName evidence="9">HIT-type domain-containing protein</fullName>
    </recommendedName>
</protein>
<dbReference type="STRING" id="436017.A4RW45"/>
<dbReference type="GeneID" id="5001436"/>
<keyword evidence="1" id="KW-0597">Phosphoprotein</keyword>
<dbReference type="InterPro" id="IPR051639">
    <property type="entry name" value="BCD1"/>
</dbReference>
<evidence type="ECO:0000313" key="11">
    <source>
        <dbReference type="Proteomes" id="UP000001568"/>
    </source>
</evidence>
<dbReference type="RefSeq" id="XP_001417261.1">
    <property type="nucleotide sequence ID" value="XM_001417224.1"/>
</dbReference>
<dbReference type="PANTHER" id="PTHR13483:SF3">
    <property type="entry name" value="BOX C_D SNORNA PROTEIN 1"/>
    <property type="match status" value="1"/>
</dbReference>
<proteinExistence type="inferred from homology"/>
<dbReference type="Proteomes" id="UP000001568">
    <property type="component" value="Chromosome 4"/>
</dbReference>
<dbReference type="GO" id="GO:0070761">
    <property type="term" value="C:pre-snoRNP complex"/>
    <property type="evidence" value="ECO:0007669"/>
    <property type="project" value="TreeGrafter"/>
</dbReference>
<dbReference type="Gene3D" id="3.30.60.190">
    <property type="match status" value="1"/>
</dbReference>
<name>A4RW45_OSTLU</name>
<sequence length="288" mass="32046">MASRRDGARGDDACATCGRGPSKYTCPGCARRSCGLECVRRHKTTHACDGKRNRAAFVDIREFGDADVVRDYRFLEEVGAEGERAKRWRPTFGDEDVGGDANRKGGRGGGGRGRGRGNGAMSQAQRAMDALKAKCAERGVEVRFMANGMARRRSNTTTHHRKRDELSWRLEWVFHINSERIVRIDEKVEESSALRDAYAAHVKEMTLAVENKASMAPFKLAERDGDVRFDVVMEKFDTPANAKVWIPIDLRDTIASALRGKTVLEFPTFHVVPRTSAEKDGEVVASKQ</sequence>
<evidence type="ECO:0000259" key="9">
    <source>
        <dbReference type="PROSITE" id="PS51083"/>
    </source>
</evidence>
<dbReference type="EMBL" id="CP000584">
    <property type="protein sequence ID" value="ABO95554.1"/>
    <property type="molecule type" value="Genomic_DNA"/>
</dbReference>
<reference evidence="10 11" key="1">
    <citation type="journal article" date="2007" name="Proc. Natl. Acad. Sci. U.S.A.">
        <title>The tiny eukaryote Ostreococcus provides genomic insights into the paradox of plankton speciation.</title>
        <authorList>
            <person name="Palenik B."/>
            <person name="Grimwood J."/>
            <person name="Aerts A."/>
            <person name="Rouze P."/>
            <person name="Salamov A."/>
            <person name="Putnam N."/>
            <person name="Dupont C."/>
            <person name="Jorgensen R."/>
            <person name="Derelle E."/>
            <person name="Rombauts S."/>
            <person name="Zhou K."/>
            <person name="Otillar R."/>
            <person name="Merchant S.S."/>
            <person name="Podell S."/>
            <person name="Gaasterland T."/>
            <person name="Napoli C."/>
            <person name="Gendler K."/>
            <person name="Manuell A."/>
            <person name="Tai V."/>
            <person name="Vallon O."/>
            <person name="Piganeau G."/>
            <person name="Jancek S."/>
            <person name="Heijde M."/>
            <person name="Jabbari K."/>
            <person name="Bowler C."/>
            <person name="Lohr M."/>
            <person name="Robbens S."/>
            <person name="Werner G."/>
            <person name="Dubchak I."/>
            <person name="Pazour G.J."/>
            <person name="Ren Q."/>
            <person name="Paulsen I."/>
            <person name="Delwiche C."/>
            <person name="Schmutz J."/>
            <person name="Rokhsar D."/>
            <person name="Van de Peer Y."/>
            <person name="Moreau H."/>
            <person name="Grigoriev I.V."/>
        </authorList>
    </citation>
    <scope>NUCLEOTIDE SEQUENCE [LARGE SCALE GENOMIC DNA]</scope>
    <source>
        <strain evidence="10 11">CCE9901</strain>
    </source>
</reference>
<evidence type="ECO:0000256" key="1">
    <source>
        <dbReference type="ARBA" id="ARBA00022553"/>
    </source>
</evidence>
<dbReference type="Pfam" id="PF04438">
    <property type="entry name" value="zf-HIT"/>
    <property type="match status" value="1"/>
</dbReference>
<dbReference type="GO" id="GO:0005634">
    <property type="term" value="C:nucleus"/>
    <property type="evidence" value="ECO:0007669"/>
    <property type="project" value="TreeGrafter"/>
</dbReference>
<dbReference type="InterPro" id="IPR007529">
    <property type="entry name" value="Znf_HIT"/>
</dbReference>
<gene>
    <name evidence="10" type="ORF">OSTLU_87022</name>
</gene>
<dbReference type="GO" id="GO:0008270">
    <property type="term" value="F:zinc ion binding"/>
    <property type="evidence" value="ECO:0007669"/>
    <property type="project" value="UniProtKB-UniRule"/>
</dbReference>
<dbReference type="CDD" id="cd23023">
    <property type="entry name" value="zf-HIT_BCD1"/>
    <property type="match status" value="1"/>
</dbReference>
<dbReference type="GO" id="GO:0000492">
    <property type="term" value="P:box C/D snoRNP assembly"/>
    <property type="evidence" value="ECO:0007669"/>
    <property type="project" value="TreeGrafter"/>
</dbReference>
<dbReference type="eggNOG" id="KOG2858">
    <property type="taxonomic scope" value="Eukaryota"/>
</dbReference>
<keyword evidence="3 7" id="KW-0863">Zinc-finger</keyword>
<dbReference type="PANTHER" id="PTHR13483">
    <property type="entry name" value="BOX C_D SNORNA PROTEIN 1-RELATED"/>
    <property type="match status" value="1"/>
</dbReference>
<dbReference type="KEGG" id="olu:OSTLU_87022"/>
<feature type="compositionally biased region" description="Gly residues" evidence="8">
    <location>
        <begin position="107"/>
        <end position="118"/>
    </location>
</feature>
<dbReference type="PROSITE" id="PS51083">
    <property type="entry name" value="ZF_HIT"/>
    <property type="match status" value="1"/>
</dbReference>
<evidence type="ECO:0000256" key="6">
    <source>
        <dbReference type="ARBA" id="ARBA00049654"/>
    </source>
</evidence>
<accession>A4RW45</accession>
<feature type="domain" description="HIT-type" evidence="9">
    <location>
        <begin position="14"/>
        <end position="48"/>
    </location>
</feature>
<keyword evidence="2" id="KW-0479">Metal-binding</keyword>
<dbReference type="OMA" id="YWRVEWL"/>
<feature type="region of interest" description="Disordered" evidence="8">
    <location>
        <begin position="89"/>
        <end position="124"/>
    </location>
</feature>
<comment type="function">
    <text evidence="5">Required for box C/D snoRNAs accumulation involved in snoRNA processing, snoRNA transport to the nucleolus and ribosome biogenesis.</text>
</comment>
<dbReference type="AlphaFoldDB" id="A4RW45"/>
<dbReference type="OrthoDB" id="272357at2759"/>
<dbReference type="InterPro" id="IPR057721">
    <property type="entry name" value="BCD1_alpha/beta"/>
</dbReference>
<keyword evidence="11" id="KW-1185">Reference proteome</keyword>